<dbReference type="AlphaFoldDB" id="A0AAV4SN17"/>
<keyword evidence="3" id="KW-1185">Reference proteome</keyword>
<evidence type="ECO:0000313" key="2">
    <source>
        <dbReference type="EMBL" id="GIY33737.1"/>
    </source>
</evidence>
<name>A0AAV4SN17_CAEEX</name>
<comment type="caution">
    <text evidence="2">The sequence shown here is derived from an EMBL/GenBank/DDBJ whole genome shotgun (WGS) entry which is preliminary data.</text>
</comment>
<evidence type="ECO:0000256" key="1">
    <source>
        <dbReference type="SAM" id="MobiDB-lite"/>
    </source>
</evidence>
<sequence length="200" mass="23481">MESITKDKITSPRRPSDDGYPMEFLIDMQNKEHKGDKSPPHIDYLRKQKSQMKMQETQTIELHKRQDQVTIPRRPSDDGYPMGFLIDMQNKEHKGDKSLPYIDYIREAKVPDENARNPDDVKSISAHKTFQVPQLSQSPFENPSVDYLKLWRTSQKTRSHHQEGQVKYPMEFLIDMQNKEHKGDKKPPTHRLLKGSKSPR</sequence>
<gene>
    <name evidence="2" type="ORF">CEXT_217331</name>
</gene>
<feature type="compositionally biased region" description="Basic residues" evidence="1">
    <location>
        <begin position="188"/>
        <end position="200"/>
    </location>
</feature>
<feature type="region of interest" description="Disordered" evidence="1">
    <location>
        <begin position="61"/>
        <end position="84"/>
    </location>
</feature>
<proteinExistence type="predicted"/>
<organism evidence="2 3">
    <name type="scientific">Caerostris extrusa</name>
    <name type="common">Bark spider</name>
    <name type="synonym">Caerostris bankana</name>
    <dbReference type="NCBI Taxonomy" id="172846"/>
    <lineage>
        <taxon>Eukaryota</taxon>
        <taxon>Metazoa</taxon>
        <taxon>Ecdysozoa</taxon>
        <taxon>Arthropoda</taxon>
        <taxon>Chelicerata</taxon>
        <taxon>Arachnida</taxon>
        <taxon>Araneae</taxon>
        <taxon>Araneomorphae</taxon>
        <taxon>Entelegynae</taxon>
        <taxon>Araneoidea</taxon>
        <taxon>Araneidae</taxon>
        <taxon>Caerostris</taxon>
    </lineage>
</organism>
<feature type="region of interest" description="Disordered" evidence="1">
    <location>
        <begin position="1"/>
        <end position="22"/>
    </location>
</feature>
<dbReference type="Proteomes" id="UP001054945">
    <property type="component" value="Unassembled WGS sequence"/>
</dbReference>
<dbReference type="EMBL" id="BPLR01009678">
    <property type="protein sequence ID" value="GIY33737.1"/>
    <property type="molecule type" value="Genomic_DNA"/>
</dbReference>
<protein>
    <submittedName>
        <fullName evidence="2">Uncharacterized protein</fullName>
    </submittedName>
</protein>
<feature type="compositionally biased region" description="Basic and acidic residues" evidence="1">
    <location>
        <begin position="1"/>
        <end position="17"/>
    </location>
</feature>
<feature type="region of interest" description="Disordered" evidence="1">
    <location>
        <begin position="175"/>
        <end position="200"/>
    </location>
</feature>
<evidence type="ECO:0000313" key="3">
    <source>
        <dbReference type="Proteomes" id="UP001054945"/>
    </source>
</evidence>
<reference evidence="2 3" key="1">
    <citation type="submission" date="2021-06" db="EMBL/GenBank/DDBJ databases">
        <title>Caerostris extrusa draft genome.</title>
        <authorList>
            <person name="Kono N."/>
            <person name="Arakawa K."/>
        </authorList>
    </citation>
    <scope>NUCLEOTIDE SEQUENCE [LARGE SCALE GENOMIC DNA]</scope>
</reference>
<accession>A0AAV4SN17</accession>
<feature type="compositionally biased region" description="Basic and acidic residues" evidence="1">
    <location>
        <begin position="177"/>
        <end position="187"/>
    </location>
</feature>